<evidence type="ECO:0000256" key="3">
    <source>
        <dbReference type="ARBA" id="ARBA00006936"/>
    </source>
</evidence>
<dbReference type="InterPro" id="IPR032106">
    <property type="entry name" value="2-oxogl_dehyd_N"/>
</dbReference>
<dbReference type="RefSeq" id="WP_212217305.1">
    <property type="nucleotide sequence ID" value="NZ_JAGUCO010000018.1"/>
</dbReference>
<organism evidence="8 9">
    <name type="scientific">Carboxylicivirga linearis</name>
    <dbReference type="NCBI Taxonomy" id="1628157"/>
    <lineage>
        <taxon>Bacteria</taxon>
        <taxon>Pseudomonadati</taxon>
        <taxon>Bacteroidota</taxon>
        <taxon>Bacteroidia</taxon>
        <taxon>Marinilabiliales</taxon>
        <taxon>Marinilabiliaceae</taxon>
        <taxon>Carboxylicivirga</taxon>
    </lineage>
</organism>
<dbReference type="Pfam" id="PF00676">
    <property type="entry name" value="E1_dh"/>
    <property type="match status" value="1"/>
</dbReference>
<name>A0ABS5JYR7_9BACT</name>
<dbReference type="Pfam" id="PF16078">
    <property type="entry name" value="2-oxogl_dehyd_N"/>
    <property type="match status" value="1"/>
</dbReference>
<dbReference type="NCBIfam" id="NF006914">
    <property type="entry name" value="PRK09404.1"/>
    <property type="match status" value="1"/>
</dbReference>
<dbReference type="Gene3D" id="3.40.50.11610">
    <property type="entry name" value="Multifunctional 2-oxoglutarate metabolism enzyme, C-terminal domain"/>
    <property type="match status" value="1"/>
</dbReference>
<dbReference type="InterPro" id="IPR005475">
    <property type="entry name" value="Transketolase-like_Pyr-bd"/>
</dbReference>
<keyword evidence="5 8" id="KW-0560">Oxidoreductase</keyword>
<sequence>MDKFSFVGNSNIEAIDQLYQQYKNDPESVDESYQRFFQGFDFAVENYAQPNGSGLVDKEFLVLDLIHAYRQRGHLFTKTNPVRSRRKYYPTLDLENFKLSEKDLDTTFHAGNEIGIGKAPLRKIIEHLQQTYCQSVAVEYLYIRHPEVVSWLKGKMEMELNTPKFSAEKKRKIFHQLNMAAGFESFIHKKFVGQKRFSLEGSEVLIPGLNALINKGAEMGVEEVMIGMAHRGRLNVLTNILQKPYKNIFKEFNGDEYEDGISLGDVKYHLGYSNDIETETGKKVRVNLAPNPSHLETVAPIIEGISRSKIDHKYDKNYDKVIPVVIHGDAAIAGQGVAYEVVQMAQLEGYKTGGTIHIVINNQVGFTTNYLDARSSTYCTDVGKVTRSPVFHVNGDDVEALVYAVELAIEFRQSFNSDVFIDILSYRKYGHNEGDEPRFTQPTLYKAIAKHPNPRDIYNLKLQEENIVSKEDALKEANNFNQQLEDALSASKEIDKVIIQRFLHDDWTEYEYSNDADFKQSPNTSIEKEKAQFLLDRINHLPEDKKFFKKLEKIVKDRISMVDNDKLDWALGEQLAYASLLTEGHPVRVSGQDAERGTFAHRHAVMTVEDSEERYRPLQFITEDQAKFDIYNSLLSEYGVMGFEYGYALAKPSGLTIWEAQFGDFYNVAQVIIDQYISSAEEKWGLMNGLVLLLPHGFEGQGPEHSSARVERFLSLSAQNNMQIINCTTPANLFHVLRRQVKRNFRVPLVVFTPKSLLRYPKCVSSIEDFTKDGFKEVIDDNNVEVDQVKRVVYCNGKVYYDLLARKEELNATDIALVRIEQLHPYPKEQVEAINKRYKNALLHLWVQEEPENMGAWYYIQNKMKDVELVPVARLASGSPATGLNGLHVVGQTEIINKVFKKCHCKRKQKYCGLQCVEGKTRTEILKQHKYFEEPPRFSI</sequence>
<comment type="cofactor">
    <cofactor evidence="1">
        <name>thiamine diphosphate</name>
        <dbReference type="ChEBI" id="CHEBI:58937"/>
    </cofactor>
</comment>
<dbReference type="Pfam" id="PF16870">
    <property type="entry name" value="OxoGdeHyase_C"/>
    <property type="match status" value="1"/>
</dbReference>
<dbReference type="SUPFAM" id="SSF52518">
    <property type="entry name" value="Thiamin diphosphate-binding fold (THDP-binding)"/>
    <property type="match status" value="2"/>
</dbReference>
<dbReference type="CDD" id="cd02016">
    <property type="entry name" value="TPP_E1_OGDC_like"/>
    <property type="match status" value="1"/>
</dbReference>
<dbReference type="NCBIfam" id="TIGR00239">
    <property type="entry name" value="2oxo_dh_E1"/>
    <property type="match status" value="1"/>
</dbReference>
<dbReference type="NCBIfam" id="NF008907">
    <property type="entry name" value="PRK12270.1"/>
    <property type="match status" value="1"/>
</dbReference>
<evidence type="ECO:0000256" key="5">
    <source>
        <dbReference type="ARBA" id="ARBA00023002"/>
    </source>
</evidence>
<comment type="function">
    <text evidence="2">E1 component of the 2-oxoglutarate dehydrogenase (OGDH) complex which catalyzes the decarboxylation of 2-oxoglutarate, the first step in the conversion of 2-oxoglutarate to succinyl-CoA and CO(2).</text>
</comment>
<keyword evidence="6" id="KW-0786">Thiamine pyrophosphate</keyword>
<feature type="domain" description="Transketolase-like pyrimidine-binding" evidence="7">
    <location>
        <begin position="567"/>
        <end position="760"/>
    </location>
</feature>
<dbReference type="PANTHER" id="PTHR23152:SF4">
    <property type="entry name" value="2-OXOADIPATE DEHYDROGENASE COMPLEX COMPONENT E1"/>
    <property type="match status" value="1"/>
</dbReference>
<dbReference type="Gene3D" id="3.40.50.12470">
    <property type="match status" value="1"/>
</dbReference>
<gene>
    <name evidence="8" type="ORF">KEM10_17375</name>
</gene>
<dbReference type="Gene3D" id="3.40.50.970">
    <property type="match status" value="1"/>
</dbReference>
<dbReference type="InterPro" id="IPR001017">
    <property type="entry name" value="DH_E1"/>
</dbReference>
<dbReference type="EMBL" id="JAGUCO010000018">
    <property type="protein sequence ID" value="MBS2100062.1"/>
    <property type="molecule type" value="Genomic_DNA"/>
</dbReference>
<evidence type="ECO:0000256" key="2">
    <source>
        <dbReference type="ARBA" id="ARBA00003906"/>
    </source>
</evidence>
<dbReference type="InterPro" id="IPR011603">
    <property type="entry name" value="2oxoglutarate_DH_E1"/>
</dbReference>
<dbReference type="GO" id="GO:0004591">
    <property type="term" value="F:oxoglutarate dehydrogenase (succinyl-transferring) activity"/>
    <property type="evidence" value="ECO:0007669"/>
    <property type="project" value="UniProtKB-EC"/>
</dbReference>
<dbReference type="Pfam" id="PF02779">
    <property type="entry name" value="Transket_pyr"/>
    <property type="match status" value="1"/>
</dbReference>
<evidence type="ECO:0000256" key="4">
    <source>
        <dbReference type="ARBA" id="ARBA00012280"/>
    </source>
</evidence>
<evidence type="ECO:0000256" key="1">
    <source>
        <dbReference type="ARBA" id="ARBA00001964"/>
    </source>
</evidence>
<evidence type="ECO:0000313" key="9">
    <source>
        <dbReference type="Proteomes" id="UP000708576"/>
    </source>
</evidence>
<evidence type="ECO:0000259" key="7">
    <source>
        <dbReference type="SMART" id="SM00861"/>
    </source>
</evidence>
<dbReference type="InterPro" id="IPR029061">
    <property type="entry name" value="THDP-binding"/>
</dbReference>
<evidence type="ECO:0000313" key="8">
    <source>
        <dbReference type="EMBL" id="MBS2100062.1"/>
    </source>
</evidence>
<proteinExistence type="inferred from homology"/>
<reference evidence="8 9" key="1">
    <citation type="journal article" date="2015" name="Int. J. Syst. Evol. Microbiol.">
        <title>Carboxylicivirga linearis sp. nov., isolated from a sea cucumber culture pond.</title>
        <authorList>
            <person name="Wang F.Q."/>
            <person name="Zhou Y.X."/>
            <person name="Lin X.Z."/>
            <person name="Chen G.J."/>
            <person name="Du Z.J."/>
        </authorList>
    </citation>
    <scope>NUCLEOTIDE SEQUENCE [LARGE SCALE GENOMIC DNA]</scope>
    <source>
        <strain evidence="8 9">FB218</strain>
    </source>
</reference>
<dbReference type="PANTHER" id="PTHR23152">
    <property type="entry name" value="2-OXOGLUTARATE DEHYDROGENASE"/>
    <property type="match status" value="1"/>
</dbReference>
<keyword evidence="9" id="KW-1185">Reference proteome</keyword>
<dbReference type="Gene3D" id="1.10.287.1150">
    <property type="entry name" value="TPP helical domain"/>
    <property type="match status" value="1"/>
</dbReference>
<evidence type="ECO:0000256" key="6">
    <source>
        <dbReference type="ARBA" id="ARBA00023052"/>
    </source>
</evidence>
<comment type="similarity">
    <text evidence="3">Belongs to the alpha-ketoglutarate dehydrogenase family.</text>
</comment>
<dbReference type="Proteomes" id="UP000708576">
    <property type="component" value="Unassembled WGS sequence"/>
</dbReference>
<accession>A0ABS5JYR7</accession>
<comment type="caution">
    <text evidence="8">The sequence shown here is derived from an EMBL/GenBank/DDBJ whole genome shotgun (WGS) entry which is preliminary data.</text>
</comment>
<dbReference type="EC" id="1.2.4.2" evidence="4"/>
<dbReference type="InterPro" id="IPR031717">
    <property type="entry name" value="ODO-1/KGD_C"/>
</dbReference>
<protein>
    <recommendedName>
        <fullName evidence="4">oxoglutarate dehydrogenase (succinyl-transferring)</fullName>
        <ecNumber evidence="4">1.2.4.2</ecNumber>
    </recommendedName>
</protein>
<dbReference type="PIRSF" id="PIRSF000157">
    <property type="entry name" value="Oxoglu_dh_E1"/>
    <property type="match status" value="1"/>
</dbReference>
<dbReference type="SMART" id="SM00861">
    <property type="entry name" value="Transket_pyr"/>
    <property type="match status" value="1"/>
</dbReference>
<dbReference type="InterPro" id="IPR042179">
    <property type="entry name" value="KGD_C_sf"/>
</dbReference>